<evidence type="ECO:0000259" key="1">
    <source>
        <dbReference type="Pfam" id="PF00144"/>
    </source>
</evidence>
<accession>A0ABT8KNA4</accession>
<organism evidence="2 3">
    <name type="scientific">Splendidivirga corallicola</name>
    <dbReference type="NCBI Taxonomy" id="3051826"/>
    <lineage>
        <taxon>Bacteria</taxon>
        <taxon>Pseudomonadati</taxon>
        <taxon>Bacteroidota</taxon>
        <taxon>Cytophagia</taxon>
        <taxon>Cytophagales</taxon>
        <taxon>Splendidivirgaceae</taxon>
        <taxon>Splendidivirga</taxon>
    </lineage>
</organism>
<dbReference type="Pfam" id="PF00144">
    <property type="entry name" value="Beta-lactamase"/>
    <property type="match status" value="1"/>
</dbReference>
<dbReference type="InterPro" id="IPR050789">
    <property type="entry name" value="Diverse_Enzym_Activities"/>
</dbReference>
<dbReference type="InterPro" id="IPR012338">
    <property type="entry name" value="Beta-lactam/transpept-like"/>
</dbReference>
<protein>
    <submittedName>
        <fullName evidence="2">Serine hydrolase</fullName>
        <ecNumber evidence="2">3.-.-.-</ecNumber>
    </submittedName>
</protein>
<evidence type="ECO:0000313" key="3">
    <source>
        <dbReference type="Proteomes" id="UP001172082"/>
    </source>
</evidence>
<dbReference type="EMBL" id="JAUJEA010000003">
    <property type="protein sequence ID" value="MDN5201704.1"/>
    <property type="molecule type" value="Genomic_DNA"/>
</dbReference>
<dbReference type="Proteomes" id="UP001172082">
    <property type="component" value="Unassembled WGS sequence"/>
</dbReference>
<dbReference type="EC" id="3.-.-.-" evidence="2"/>
<dbReference type="SUPFAM" id="SSF56601">
    <property type="entry name" value="beta-lactamase/transpeptidase-like"/>
    <property type="match status" value="1"/>
</dbReference>
<sequence length="362" mass="40790">MKPLILILSLCLFSCSNGQTQAQDRLRQPIPGLPFASLEDSGFDKDSIENLLRNINDTPPSDFRGLVVIKNNRIVIEEYFNTFWRNSIHDIRSAGKSVTSMLLGIALKDGLVQNLEQDVYSFFPENKYPSLNEDYRQVKLKHLLDMSSGLDADTDRPQTTGHAVNWIAKDNWKDYLLNVPLTSTPGKKWVYADINPLLIAAVIEETSGMSLKDYARKKLFGPLGIEQFYWYTNAANQTGAAGNLYISTLDFAKLGVLVLNEGRWKDTQIIDPDYIKSLSNETFDLSDNNPYADAYGMLWYKSRRTFGGKKVAYLFASGNGGNHLIVIPKEEMVIALTSSAYGQRYAHRRSYNIMGKILASLK</sequence>
<dbReference type="Gene3D" id="3.40.710.10">
    <property type="entry name" value="DD-peptidase/beta-lactamase superfamily"/>
    <property type="match status" value="1"/>
</dbReference>
<reference evidence="2" key="1">
    <citation type="submission" date="2023-06" db="EMBL/GenBank/DDBJ databases">
        <title>Genomic of Parafulvivirga corallium.</title>
        <authorList>
            <person name="Wang G."/>
        </authorList>
    </citation>
    <scope>NUCLEOTIDE SEQUENCE</scope>
    <source>
        <strain evidence="2">BMA10</strain>
    </source>
</reference>
<keyword evidence="2" id="KW-0378">Hydrolase</keyword>
<dbReference type="PANTHER" id="PTHR43283">
    <property type="entry name" value="BETA-LACTAMASE-RELATED"/>
    <property type="match status" value="1"/>
</dbReference>
<evidence type="ECO:0000313" key="2">
    <source>
        <dbReference type="EMBL" id="MDN5201704.1"/>
    </source>
</evidence>
<gene>
    <name evidence="2" type="ORF">QQ008_10035</name>
</gene>
<feature type="domain" description="Beta-lactamase-related" evidence="1">
    <location>
        <begin position="66"/>
        <end position="349"/>
    </location>
</feature>
<proteinExistence type="predicted"/>
<comment type="caution">
    <text evidence="2">The sequence shown here is derived from an EMBL/GenBank/DDBJ whole genome shotgun (WGS) entry which is preliminary data.</text>
</comment>
<dbReference type="RefSeq" id="WP_346751732.1">
    <property type="nucleotide sequence ID" value="NZ_JAUJEA010000003.1"/>
</dbReference>
<name>A0ABT8KNA4_9BACT</name>
<dbReference type="InterPro" id="IPR001466">
    <property type="entry name" value="Beta-lactam-related"/>
</dbReference>
<keyword evidence="3" id="KW-1185">Reference proteome</keyword>
<dbReference type="GO" id="GO:0016787">
    <property type="term" value="F:hydrolase activity"/>
    <property type="evidence" value="ECO:0007669"/>
    <property type="project" value="UniProtKB-KW"/>
</dbReference>
<dbReference type="PANTHER" id="PTHR43283:SF7">
    <property type="entry name" value="BETA-LACTAMASE-RELATED DOMAIN-CONTAINING PROTEIN"/>
    <property type="match status" value="1"/>
</dbReference>